<comment type="caution">
    <text evidence="2">The sequence shown here is derived from an EMBL/GenBank/DDBJ whole genome shotgun (WGS) entry which is preliminary data.</text>
</comment>
<reference evidence="2 3" key="1">
    <citation type="submission" date="2020-04" db="EMBL/GenBank/DDBJ databases">
        <title>MicrobeNet Type strains.</title>
        <authorList>
            <person name="Nicholson A.C."/>
        </authorList>
    </citation>
    <scope>NUCLEOTIDE SEQUENCE [LARGE SCALE GENOMIC DNA]</scope>
    <source>
        <strain evidence="2 3">ATCC 23612</strain>
    </source>
</reference>
<sequence>MYENNPLCETASVQTQPEARGHDFLPSNLADIPGKFDQEELAQPDTVIHLHYSAPLADWWVAEVWQDRDTQKWMAYGYWRPAPDAATLWDSFCLTDLERLVIPTTTDSALQVGNVSAVAAPRLMVRRDLEWTPAPAHEVVPGVEPEERRV</sequence>
<accession>A0A7X6M8G5</accession>
<dbReference type="RefSeq" id="WP_061080005.1">
    <property type="nucleotide sequence ID" value="NZ_JAAXPG010000002.1"/>
</dbReference>
<organism evidence="2 3">
    <name type="scientific">Nocardiopsis alborubida</name>
    <dbReference type="NCBI Taxonomy" id="146802"/>
    <lineage>
        <taxon>Bacteria</taxon>
        <taxon>Bacillati</taxon>
        <taxon>Actinomycetota</taxon>
        <taxon>Actinomycetes</taxon>
        <taxon>Streptosporangiales</taxon>
        <taxon>Nocardiopsidaceae</taxon>
        <taxon>Nocardiopsis</taxon>
    </lineage>
</organism>
<name>A0A7X6M8G5_9ACTN</name>
<evidence type="ECO:0000313" key="3">
    <source>
        <dbReference type="Proteomes" id="UP000553209"/>
    </source>
</evidence>
<proteinExistence type="predicted"/>
<dbReference type="EMBL" id="JAAXPG010000002">
    <property type="protein sequence ID" value="NKY96552.1"/>
    <property type="molecule type" value="Genomic_DNA"/>
</dbReference>
<gene>
    <name evidence="2" type="ORF">HGB44_02530</name>
</gene>
<dbReference type="Proteomes" id="UP000553209">
    <property type="component" value="Unassembled WGS sequence"/>
</dbReference>
<protein>
    <submittedName>
        <fullName evidence="2">Uncharacterized protein</fullName>
    </submittedName>
</protein>
<feature type="region of interest" description="Disordered" evidence="1">
    <location>
        <begin position="1"/>
        <end position="23"/>
    </location>
</feature>
<evidence type="ECO:0000313" key="2">
    <source>
        <dbReference type="EMBL" id="NKY96552.1"/>
    </source>
</evidence>
<dbReference type="AlphaFoldDB" id="A0A7X6M8G5"/>
<evidence type="ECO:0000256" key="1">
    <source>
        <dbReference type="SAM" id="MobiDB-lite"/>
    </source>
</evidence>
<keyword evidence="3" id="KW-1185">Reference proteome</keyword>